<dbReference type="InterPro" id="IPR001611">
    <property type="entry name" value="Leu-rich_rpt"/>
</dbReference>
<dbReference type="Gene3D" id="3.80.10.10">
    <property type="entry name" value="Ribonuclease Inhibitor"/>
    <property type="match status" value="7"/>
</dbReference>
<gene>
    <name evidence="4" type="ORF">KC01_LOCUS6762</name>
</gene>
<dbReference type="SMART" id="SM00365">
    <property type="entry name" value="LRR_SD22"/>
    <property type="match status" value="19"/>
</dbReference>
<dbReference type="Proteomes" id="UP001497482">
    <property type="component" value="Chromosome 12"/>
</dbReference>
<dbReference type="SMART" id="SM00364">
    <property type="entry name" value="LRR_BAC"/>
    <property type="match status" value="9"/>
</dbReference>
<evidence type="ECO:0000313" key="4">
    <source>
        <dbReference type="EMBL" id="CAL1575129.1"/>
    </source>
</evidence>
<dbReference type="PANTHER" id="PTHR46652:SF3">
    <property type="entry name" value="LEUCINE-RICH REPEAT-CONTAINING PROTEIN 9"/>
    <property type="match status" value="1"/>
</dbReference>
<evidence type="ECO:0000256" key="1">
    <source>
        <dbReference type="ARBA" id="ARBA00022614"/>
    </source>
</evidence>
<evidence type="ECO:0008006" key="6">
    <source>
        <dbReference type="Google" id="ProtNLM"/>
    </source>
</evidence>
<proteinExistence type="predicted"/>
<dbReference type="Pfam" id="PF13855">
    <property type="entry name" value="LRR_8"/>
    <property type="match status" value="1"/>
</dbReference>
<evidence type="ECO:0000313" key="5">
    <source>
        <dbReference type="Proteomes" id="UP001497482"/>
    </source>
</evidence>
<dbReference type="InterPro" id="IPR032675">
    <property type="entry name" value="LRR_dom_sf"/>
</dbReference>
<reference evidence="4 5" key="1">
    <citation type="submission" date="2024-04" db="EMBL/GenBank/DDBJ databases">
        <authorList>
            <person name="Waldvogel A.-M."/>
            <person name="Schoenle A."/>
        </authorList>
    </citation>
    <scope>NUCLEOTIDE SEQUENCE [LARGE SCALE GENOMIC DNA]</scope>
</reference>
<keyword evidence="1" id="KW-0433">Leucine-rich repeat</keyword>
<dbReference type="PANTHER" id="PTHR46652">
    <property type="entry name" value="LEUCINE-RICH REPEAT AND IQ DOMAIN-CONTAINING PROTEIN 1-RELATED"/>
    <property type="match status" value="1"/>
</dbReference>
<keyword evidence="2" id="KW-0677">Repeat</keyword>
<feature type="region of interest" description="Disordered" evidence="3">
    <location>
        <begin position="1392"/>
        <end position="1440"/>
    </location>
</feature>
<evidence type="ECO:0000256" key="3">
    <source>
        <dbReference type="SAM" id="MobiDB-lite"/>
    </source>
</evidence>
<name>A0AAV2JC17_KNICA</name>
<keyword evidence="5" id="KW-1185">Reference proteome</keyword>
<dbReference type="InterPro" id="IPR050836">
    <property type="entry name" value="SDS22/Internalin_LRR"/>
</dbReference>
<dbReference type="SMART" id="SM00369">
    <property type="entry name" value="LRR_TYP"/>
    <property type="match status" value="13"/>
</dbReference>
<dbReference type="InterPro" id="IPR003591">
    <property type="entry name" value="Leu-rich_rpt_typical-subtyp"/>
</dbReference>
<dbReference type="EMBL" id="OZ035834">
    <property type="protein sequence ID" value="CAL1575129.1"/>
    <property type="molecule type" value="Genomic_DNA"/>
</dbReference>
<accession>A0AAV2JC17</accession>
<dbReference type="SUPFAM" id="SSF52058">
    <property type="entry name" value="L domain-like"/>
    <property type="match status" value="2"/>
</dbReference>
<dbReference type="InterPro" id="IPR025875">
    <property type="entry name" value="Leu-rich_rpt_4"/>
</dbReference>
<evidence type="ECO:0000256" key="2">
    <source>
        <dbReference type="ARBA" id="ARBA00022737"/>
    </source>
</evidence>
<dbReference type="Pfam" id="PF12799">
    <property type="entry name" value="LRR_4"/>
    <property type="match status" value="3"/>
</dbReference>
<protein>
    <recommendedName>
        <fullName evidence="6">Leucine-rich repeat-containing protein 9</fullName>
    </recommendedName>
</protein>
<feature type="compositionally biased region" description="Polar residues" evidence="3">
    <location>
        <begin position="1411"/>
        <end position="1424"/>
    </location>
</feature>
<organism evidence="4 5">
    <name type="scientific">Knipowitschia caucasica</name>
    <name type="common">Caucasian dwarf goby</name>
    <name type="synonym">Pomatoschistus caucasicus</name>
    <dbReference type="NCBI Taxonomy" id="637954"/>
    <lineage>
        <taxon>Eukaryota</taxon>
        <taxon>Metazoa</taxon>
        <taxon>Chordata</taxon>
        <taxon>Craniata</taxon>
        <taxon>Vertebrata</taxon>
        <taxon>Euteleostomi</taxon>
        <taxon>Actinopterygii</taxon>
        <taxon>Neopterygii</taxon>
        <taxon>Teleostei</taxon>
        <taxon>Neoteleostei</taxon>
        <taxon>Acanthomorphata</taxon>
        <taxon>Gobiaria</taxon>
        <taxon>Gobiiformes</taxon>
        <taxon>Gobioidei</taxon>
        <taxon>Gobiidae</taxon>
        <taxon>Gobiinae</taxon>
        <taxon>Knipowitschia</taxon>
    </lineage>
</organism>
<dbReference type="PROSITE" id="PS51450">
    <property type="entry name" value="LRR"/>
    <property type="match status" value="14"/>
</dbReference>
<dbReference type="SUPFAM" id="SSF52075">
    <property type="entry name" value="Outer arm dynein light chain 1"/>
    <property type="match status" value="1"/>
</dbReference>
<sequence length="1440" mass="163566">MVPVWLGVVPNECNRIQESCIFCCGDQTPAVLSKNIMAQTHNEKLKFRGDDEVLKELCLANGVSYDKIANEGTSVSSLETFFSGFPRMVGLSFFPRLCQLTIVGQSVEVIEGLESCTMLRELWVVQCNVVDITGLESCFQLKKLYLYDNQIIKIQNLSQLVQLQVLWLNNNCISDIQGLDNLKNLRELNLSDNRIETIGRVLEPNVNLQNLNLSGNQIKSFKELTYLAHLSKLTELALSDPTSGSQVKEVVESTVLKKIMYYNMRVRVVQRTLAEALQRLKEKLQTMLQIPKESIRTLSHLYKKLERELSQMTGKMSSVLTLNGEGAEEVLREGTSEDDQSQRQNNSISLDSTMQEKILLKMNAIRERLALWSKKIHKMESLHERDVAHVTNCMEYASRFLLIELESVGNIRFEEGCPMDPWFISCCDLLHSRFSRTDYRDFDVSEIKINKVIRIHNTALRIRFEEKTQMLLSLESSYLSQNYKRRLEHLFYVPNPKIVSEKEDILHIVENGFKTAEQYKALGREEAVPLSNSLYLSEQQRIECVVSELTDNSSHLMEDSLLRHGWVFVSKVFLGNSTPRKWFIFDNELVLPEYIIYFEYVTTNQDKTLHNPETESPSEVTLDREVINMEPVLKPQPKLLFLDDKLLLSVSQANVFSQITVLNLHGNSLSKLKDISRLTTLRHLCISFNEFTRLDDIRHMHNLEFLDASFNHLNTLEGMRGLAKLKELDVRWNKLTKARDDTTVLTKHTPALLRLDTRHNPWKRRKEVRTTILAGLKSLTHLDDELVAEEDVMEAVRATETRITQTCLLVHSSTQAKRPRSLSLLSTAHLLCDLSFNVWNTSLQPDWMSQITALNLDGLGISKLSNLSGLVNLRWASFNNNHISKVEGLENCLKLEELSLNNNYITTVTGLLKLSALKRLSLDQNQLTHLEASLLQLPSLTFLSLDKNYITSLHGIQRVQSLVELYIGNNLISTTPDIFYLKGLKDLIILDLHGNPLVEKLENYRIYVVFQISSLKALDGIAVEATECENAKDMFSGRLTSDMVSEKLGHSNFFDITHLSMASNSIRMVDLSPADLFENLRSVSLDHNNLTSFSGLIYLPNLKSLNLNYNHIESIMPRLKTQAHLTNRQILYNKVHSSGYGQQAPTKSIREAVPFGSLEPLMGNLEELHLSHNGISNMANLQLSRLTNLKALFLQGNDISQVEGLEGLKFLRELVLDKNRIKSFSENSFVGQTALLELHLSENRVRDLSHMEHMTELRKLSLGSNRLQDPAELEKLENLSSLTELCVIGNPVARNSLHRAAVVLRLSQLQILDEVVVTVEERTMAELLNTEALPCPQFTTEINLPGLLPHMSRNTTLKAITTMSGLHNLIQGQDFSTAADEAQLLHGYRYKKHKHSNPARSEVRSVRRTGGSLSSTGLNMTYSPPEQDGRFSNGAKPPNT</sequence>